<organism evidence="4 5">
    <name type="scientific">Planoprotostelium fungivorum</name>
    <dbReference type="NCBI Taxonomy" id="1890364"/>
    <lineage>
        <taxon>Eukaryota</taxon>
        <taxon>Amoebozoa</taxon>
        <taxon>Evosea</taxon>
        <taxon>Variosea</taxon>
        <taxon>Cavosteliida</taxon>
        <taxon>Cavosteliaceae</taxon>
        <taxon>Planoprotostelium</taxon>
    </lineage>
</organism>
<dbReference type="AlphaFoldDB" id="A0A2P6N237"/>
<name>A0A2P6N237_9EUKA</name>
<reference evidence="4 5" key="1">
    <citation type="journal article" date="2018" name="Genome Biol. Evol.">
        <title>Multiple Roots of Fruiting Body Formation in Amoebozoa.</title>
        <authorList>
            <person name="Hillmann F."/>
            <person name="Forbes G."/>
            <person name="Novohradska S."/>
            <person name="Ferling I."/>
            <person name="Riege K."/>
            <person name="Groth M."/>
            <person name="Westermann M."/>
            <person name="Marz M."/>
            <person name="Spaller T."/>
            <person name="Winckler T."/>
            <person name="Schaap P."/>
            <person name="Glockner G."/>
        </authorList>
    </citation>
    <scope>NUCLEOTIDE SEQUENCE [LARGE SCALE GENOMIC DNA]</scope>
    <source>
        <strain evidence="4 5">Jena</strain>
    </source>
</reference>
<dbReference type="InParanoid" id="A0A2P6N237"/>
<evidence type="ECO:0000313" key="4">
    <source>
        <dbReference type="EMBL" id="PRP78013.1"/>
    </source>
</evidence>
<feature type="coiled-coil region" evidence="1">
    <location>
        <begin position="226"/>
        <end position="274"/>
    </location>
</feature>
<keyword evidence="3" id="KW-1133">Transmembrane helix</keyword>
<dbReference type="Proteomes" id="UP000241769">
    <property type="component" value="Unassembled WGS sequence"/>
</dbReference>
<comment type="caution">
    <text evidence="4">The sequence shown here is derived from an EMBL/GenBank/DDBJ whole genome shotgun (WGS) entry which is preliminary data.</text>
</comment>
<keyword evidence="3" id="KW-0812">Transmembrane</keyword>
<accession>A0A2P6N237</accession>
<sequence length="506" mass="57739">MHHATGDPLNKPGSLHCNPAKNGHDPPNGPLWRTVIELEENTFRGPNRFFVLSRFCSVTGRHSSEILDKKNETDYHRLNDTSPHLKRIIVSDYERTSLLELVDFTKSTMPDLISITLVTVFVVGVFTITFVKKRKNSSVQTDEAIHQYVSTSDESFEAQMMIQEKSTSRKRNRSYRGRIEKLQLVMSIIIHPSVSDNGQKCSNLIKSHQEASETILQEKKLADDHVVELLHTCQVLQEENEQLRQRVSNFQRQSQDDDRQIAQMKEELKSLQQLVAERRMGAIAFIGFFFQTIQFLASNSAHHAACGCYGYSGVTQTSWTTLRLSSQFATDPFFAGLQANIHTSMEAIQGNRADGWPSRREIWCKHSGAPHAGLFSQSTQLTEHNFEHTLSNELTLTSSHTCNACHRDVSNFTPDDRGEDVADMGLDSDLSQNAPSDEKGTHEIPNKFTWSTQQPRLEFNLVWGWVCERGNGFAHIFYDRDKILNHYRIFQFMKLTTREATELTVE</sequence>
<keyword evidence="5" id="KW-1185">Reference proteome</keyword>
<protein>
    <submittedName>
        <fullName evidence="4">Uncharacterized protein</fullName>
    </submittedName>
</protein>
<feature type="region of interest" description="Disordered" evidence="2">
    <location>
        <begin position="1"/>
        <end position="28"/>
    </location>
</feature>
<proteinExistence type="predicted"/>
<evidence type="ECO:0000313" key="5">
    <source>
        <dbReference type="Proteomes" id="UP000241769"/>
    </source>
</evidence>
<evidence type="ECO:0000256" key="1">
    <source>
        <dbReference type="SAM" id="Coils"/>
    </source>
</evidence>
<feature type="transmembrane region" description="Helical" evidence="3">
    <location>
        <begin position="112"/>
        <end position="131"/>
    </location>
</feature>
<evidence type="ECO:0000256" key="2">
    <source>
        <dbReference type="SAM" id="MobiDB-lite"/>
    </source>
</evidence>
<keyword evidence="3" id="KW-0472">Membrane</keyword>
<dbReference type="EMBL" id="MDYQ01000246">
    <property type="protein sequence ID" value="PRP78013.1"/>
    <property type="molecule type" value="Genomic_DNA"/>
</dbReference>
<evidence type="ECO:0000256" key="3">
    <source>
        <dbReference type="SAM" id="Phobius"/>
    </source>
</evidence>
<gene>
    <name evidence="4" type="ORF">PROFUN_14051</name>
</gene>
<keyword evidence="1" id="KW-0175">Coiled coil</keyword>